<name>A0A9X4HDA1_9PSED</name>
<organism evidence="1 2">
    <name type="scientific">Pseudomonas shahriarae</name>
    <dbReference type="NCBI Taxonomy" id="2745512"/>
    <lineage>
        <taxon>Bacteria</taxon>
        <taxon>Pseudomonadati</taxon>
        <taxon>Pseudomonadota</taxon>
        <taxon>Gammaproteobacteria</taxon>
        <taxon>Pseudomonadales</taxon>
        <taxon>Pseudomonadaceae</taxon>
        <taxon>Pseudomonas</taxon>
    </lineage>
</organism>
<comment type="caution">
    <text evidence="1">The sequence shown here is derived from an EMBL/GenBank/DDBJ whole genome shotgun (WGS) entry which is preliminary data.</text>
</comment>
<dbReference type="AlphaFoldDB" id="A0A9X4HDA1"/>
<sequence>MNEDSCDINDVTRAASDLVAFGCQISAIRLYDSFSQLKLGEVVSSYANEIVRAVDEGVISAKQGFDAISSEYSELSRKSAFYIENGIGVIAGAIQFESGVSKIKNSRGHPL</sequence>
<dbReference type="Proteomes" id="UP001148185">
    <property type="component" value="Unassembled WGS sequence"/>
</dbReference>
<protein>
    <submittedName>
        <fullName evidence="1">Uncharacterized protein</fullName>
    </submittedName>
</protein>
<gene>
    <name evidence="1" type="ORF">M5G27_31045</name>
</gene>
<dbReference type="RefSeq" id="WP_273878565.1">
    <property type="nucleotide sequence ID" value="NZ_JAMDHA010000079.1"/>
</dbReference>
<keyword evidence="2" id="KW-1185">Reference proteome</keyword>
<dbReference type="EMBL" id="JAMDHA010000079">
    <property type="protein sequence ID" value="MDD1011881.1"/>
    <property type="molecule type" value="Genomic_DNA"/>
</dbReference>
<evidence type="ECO:0000313" key="2">
    <source>
        <dbReference type="Proteomes" id="UP001148185"/>
    </source>
</evidence>
<evidence type="ECO:0000313" key="1">
    <source>
        <dbReference type="EMBL" id="MDD1011881.1"/>
    </source>
</evidence>
<accession>A0A9X4HDA1</accession>
<reference evidence="1 2" key="1">
    <citation type="submission" date="2022-05" db="EMBL/GenBank/DDBJ databases">
        <title>Novel Pseudomonas spp. Isolated from a Rainbow Trout Aquaculture Facility.</title>
        <authorList>
            <person name="Testerman T."/>
            <person name="Graf J."/>
        </authorList>
    </citation>
    <scope>NUCLEOTIDE SEQUENCE [LARGE SCALE GENOMIC DNA]</scope>
    <source>
        <strain evidence="1 2">ID1042</strain>
    </source>
</reference>
<proteinExistence type="predicted"/>